<reference evidence="4" key="1">
    <citation type="journal article" date="2012" name="Proc. Natl. Acad. Sci. U.S.A.">
        <title>Genome sequence of the button mushroom Agaricus bisporus reveals mechanisms governing adaptation to a humic-rich ecological niche.</title>
        <authorList>
            <person name="Morin E."/>
            <person name="Kohler A."/>
            <person name="Baker A.R."/>
            <person name="Foulongne-Oriol M."/>
            <person name="Lombard V."/>
            <person name="Nagy L.G."/>
            <person name="Ohm R.A."/>
            <person name="Patyshakuliyeva A."/>
            <person name="Brun A."/>
            <person name="Aerts A.L."/>
            <person name="Bailey A.M."/>
            <person name="Billette C."/>
            <person name="Coutinho P.M."/>
            <person name="Deakin G."/>
            <person name="Doddapaneni H."/>
            <person name="Floudas D."/>
            <person name="Grimwood J."/>
            <person name="Hilden K."/>
            <person name="Kuees U."/>
            <person name="LaButti K.M."/>
            <person name="Lapidus A."/>
            <person name="Lindquist E.A."/>
            <person name="Lucas S.M."/>
            <person name="Murat C."/>
            <person name="Riley R.W."/>
            <person name="Salamov A.A."/>
            <person name="Schmutz J."/>
            <person name="Subramanian V."/>
            <person name="Woesten H.A.B."/>
            <person name="Xu J."/>
            <person name="Eastwood D.C."/>
            <person name="Foster G.D."/>
            <person name="Sonnenberg A.S."/>
            <person name="Cullen D."/>
            <person name="de Vries R.P."/>
            <person name="Lundell T."/>
            <person name="Hibbett D.S."/>
            <person name="Henrissat B."/>
            <person name="Burton K.S."/>
            <person name="Kerrigan R.W."/>
            <person name="Challen M.P."/>
            <person name="Grigoriev I.V."/>
            <person name="Martin F."/>
        </authorList>
    </citation>
    <scope>NUCLEOTIDE SEQUENCE [LARGE SCALE GENOMIC DNA]</scope>
    <source>
        <strain evidence="4">JB137-S8 / ATCC MYA-4627 / FGSC 10392</strain>
    </source>
</reference>
<dbReference type="eggNOG" id="ENOG502SRYS">
    <property type="taxonomic scope" value="Eukaryota"/>
</dbReference>
<dbReference type="OMA" id="CFQTGNI"/>
<keyword evidence="1" id="KW-0472">Membrane</keyword>
<feature type="transmembrane region" description="Helical" evidence="1">
    <location>
        <begin position="234"/>
        <end position="253"/>
    </location>
</feature>
<evidence type="ECO:0000259" key="2">
    <source>
        <dbReference type="Pfam" id="PF20152"/>
    </source>
</evidence>
<dbReference type="Pfam" id="PF20152">
    <property type="entry name" value="DUF6534"/>
    <property type="match status" value="1"/>
</dbReference>
<evidence type="ECO:0000313" key="4">
    <source>
        <dbReference type="Proteomes" id="UP000008493"/>
    </source>
</evidence>
<dbReference type="Proteomes" id="UP000008493">
    <property type="component" value="Unassembled WGS sequence"/>
</dbReference>
<dbReference type="InParanoid" id="K5WY12"/>
<dbReference type="RefSeq" id="XP_007333609.1">
    <property type="nucleotide sequence ID" value="XM_007333547.1"/>
</dbReference>
<organism evidence="3 4">
    <name type="scientific">Agaricus bisporus var. burnettii (strain JB137-S8 / ATCC MYA-4627 / FGSC 10392)</name>
    <name type="common">White button mushroom</name>
    <dbReference type="NCBI Taxonomy" id="597362"/>
    <lineage>
        <taxon>Eukaryota</taxon>
        <taxon>Fungi</taxon>
        <taxon>Dikarya</taxon>
        <taxon>Basidiomycota</taxon>
        <taxon>Agaricomycotina</taxon>
        <taxon>Agaricomycetes</taxon>
        <taxon>Agaricomycetidae</taxon>
        <taxon>Agaricales</taxon>
        <taxon>Agaricineae</taxon>
        <taxon>Agaricaceae</taxon>
        <taxon>Agaricus</taxon>
    </lineage>
</organism>
<evidence type="ECO:0000313" key="3">
    <source>
        <dbReference type="EMBL" id="EKM75698.1"/>
    </source>
</evidence>
<feature type="transmembrane region" description="Helical" evidence="1">
    <location>
        <begin position="164"/>
        <end position="186"/>
    </location>
</feature>
<dbReference type="STRING" id="597362.K5WY12"/>
<feature type="transmembrane region" description="Helical" evidence="1">
    <location>
        <begin position="93"/>
        <end position="113"/>
    </location>
</feature>
<dbReference type="InterPro" id="IPR045339">
    <property type="entry name" value="DUF6534"/>
</dbReference>
<dbReference type="HOGENOM" id="CLU_046025_2_1_1"/>
<feature type="transmembrane region" description="Helical" evidence="1">
    <location>
        <begin position="49"/>
        <end position="73"/>
    </location>
</feature>
<keyword evidence="1" id="KW-1133">Transmembrane helix</keyword>
<name>K5WY12_AGABU</name>
<keyword evidence="1" id="KW-0812">Transmembrane</keyword>
<dbReference type="AlphaFoldDB" id="K5WY12"/>
<feature type="transmembrane region" description="Helical" evidence="1">
    <location>
        <begin position="207"/>
        <end position="228"/>
    </location>
</feature>
<dbReference type="PANTHER" id="PTHR40465:SF1">
    <property type="entry name" value="DUF6534 DOMAIN-CONTAINING PROTEIN"/>
    <property type="match status" value="1"/>
</dbReference>
<feature type="transmembrane region" description="Helical" evidence="1">
    <location>
        <begin position="16"/>
        <end position="37"/>
    </location>
</feature>
<keyword evidence="4" id="KW-1185">Reference proteome</keyword>
<sequence>MNREVELILYHKQAPLFGYCLNILLYGILTVQTYLYYIAFPNDKKITKAIVALVYSIDTAQTILALLDFYQLFCTSDNDLEYFLETTEIHPNFIWLTIPLSSTSVATVAQLFYAHRIYLLSRKKLVTGIVIILALGQLTSGIFSTMGFSYGTGLESLFLGAAGALAWGTLGAAGDLFIAVYMSWFLTIQMRRSSRTTQVLLTRIKRLLLETGIATAVVAIAYPLMMGFLPANAFFVPGLVLGKIYSNSILVLLNNRFTITGGRNEPAFEFEADSYGLSDITRRESAEDGIRECAQTE</sequence>
<dbReference type="GeneID" id="18827565"/>
<dbReference type="EMBL" id="JH971409">
    <property type="protein sequence ID" value="EKM75698.1"/>
    <property type="molecule type" value="Genomic_DNA"/>
</dbReference>
<feature type="domain" description="DUF6534" evidence="2">
    <location>
        <begin position="172"/>
        <end position="256"/>
    </location>
</feature>
<feature type="transmembrane region" description="Helical" evidence="1">
    <location>
        <begin position="125"/>
        <end position="144"/>
    </location>
</feature>
<accession>K5WY12</accession>
<dbReference type="KEGG" id="abp:AGABI1DRAFT131936"/>
<proteinExistence type="predicted"/>
<evidence type="ECO:0000256" key="1">
    <source>
        <dbReference type="SAM" id="Phobius"/>
    </source>
</evidence>
<dbReference type="PANTHER" id="PTHR40465">
    <property type="entry name" value="CHROMOSOME 1, WHOLE GENOME SHOTGUN SEQUENCE"/>
    <property type="match status" value="1"/>
</dbReference>
<protein>
    <recommendedName>
        <fullName evidence="2">DUF6534 domain-containing protein</fullName>
    </recommendedName>
</protein>
<dbReference type="OrthoDB" id="3223377at2759"/>
<gene>
    <name evidence="3" type="ORF">AGABI1DRAFT_131936</name>
</gene>